<dbReference type="EMBL" id="JASJQH010008048">
    <property type="protein sequence ID" value="KAK9695699.1"/>
    <property type="molecule type" value="Genomic_DNA"/>
</dbReference>
<evidence type="ECO:0000313" key="1">
    <source>
        <dbReference type="EMBL" id="KAK9695699.1"/>
    </source>
</evidence>
<comment type="caution">
    <text evidence="1">The sequence shown here is derived from an EMBL/GenBank/DDBJ whole genome shotgun (WGS) entry which is preliminary data.</text>
</comment>
<sequence>MLLLLSSKRDGEPTLWRAKHMKILNHCIFFGSRYSYVYVDVLLMYIQLSIENPPPMLFLHRETFSLLPFMCYCQNLRTFSPTISILYVMKCRNHYLFASPMTHYFADESLFLYFQLDQSINMYVMKLKIIT</sequence>
<name>A0ABR2VRU4_9FUNG</name>
<proteinExistence type="predicted"/>
<evidence type="ECO:0000313" key="2">
    <source>
        <dbReference type="Proteomes" id="UP001479436"/>
    </source>
</evidence>
<reference evidence="1 2" key="1">
    <citation type="submission" date="2023-04" db="EMBL/GenBank/DDBJ databases">
        <title>Genome of Basidiobolus ranarum AG-B5.</title>
        <authorList>
            <person name="Stajich J.E."/>
            <person name="Carter-House D."/>
            <person name="Gryganskyi A."/>
        </authorList>
    </citation>
    <scope>NUCLEOTIDE SEQUENCE [LARGE SCALE GENOMIC DNA]</scope>
    <source>
        <strain evidence="1 2">AG-B5</strain>
    </source>
</reference>
<protein>
    <submittedName>
        <fullName evidence="1">Uncharacterized protein</fullName>
    </submittedName>
</protein>
<keyword evidence="2" id="KW-1185">Reference proteome</keyword>
<gene>
    <name evidence="1" type="ORF">K7432_012834</name>
</gene>
<dbReference type="Proteomes" id="UP001479436">
    <property type="component" value="Unassembled WGS sequence"/>
</dbReference>
<accession>A0ABR2VRU4</accession>
<organism evidence="1 2">
    <name type="scientific">Basidiobolus ranarum</name>
    <dbReference type="NCBI Taxonomy" id="34480"/>
    <lineage>
        <taxon>Eukaryota</taxon>
        <taxon>Fungi</taxon>
        <taxon>Fungi incertae sedis</taxon>
        <taxon>Zoopagomycota</taxon>
        <taxon>Entomophthoromycotina</taxon>
        <taxon>Basidiobolomycetes</taxon>
        <taxon>Basidiobolales</taxon>
        <taxon>Basidiobolaceae</taxon>
        <taxon>Basidiobolus</taxon>
    </lineage>
</organism>